<dbReference type="KEGG" id="cgc:Cyagr_0166"/>
<dbReference type="AlphaFoldDB" id="K9P4B0"/>
<evidence type="ECO:0000313" key="2">
    <source>
        <dbReference type="Proteomes" id="UP000010388"/>
    </source>
</evidence>
<protein>
    <submittedName>
        <fullName evidence="1">Uncharacterized protein</fullName>
    </submittedName>
</protein>
<name>K9P4B0_CYAGP</name>
<dbReference type="OrthoDB" id="9829969at2"/>
<dbReference type="RefSeq" id="WP_015107833.1">
    <property type="nucleotide sequence ID" value="NC_019675.1"/>
</dbReference>
<dbReference type="eggNOG" id="ENOG5030RDB">
    <property type="taxonomic scope" value="Bacteria"/>
</dbReference>
<proteinExistence type="predicted"/>
<accession>K9P4B0</accession>
<dbReference type="HOGENOM" id="CLU_2232121_0_0_3"/>
<evidence type="ECO:0000313" key="1">
    <source>
        <dbReference type="EMBL" id="AFY27374.1"/>
    </source>
</evidence>
<dbReference type="Proteomes" id="UP000010388">
    <property type="component" value="Chromosome"/>
</dbReference>
<organism evidence="1 2">
    <name type="scientific">Cyanobium gracile (strain ATCC 27147 / PCC 6307)</name>
    <dbReference type="NCBI Taxonomy" id="292564"/>
    <lineage>
        <taxon>Bacteria</taxon>
        <taxon>Bacillati</taxon>
        <taxon>Cyanobacteriota</taxon>
        <taxon>Cyanophyceae</taxon>
        <taxon>Synechococcales</taxon>
        <taxon>Prochlorococcaceae</taxon>
        <taxon>Cyanobium</taxon>
    </lineage>
</organism>
<reference evidence="2" key="1">
    <citation type="journal article" date="2013" name="Proc. Natl. Acad. Sci. U.S.A.">
        <title>Improving the coverage of the cyanobacterial phylum using diversity-driven genome sequencing.</title>
        <authorList>
            <person name="Shih P.M."/>
            <person name="Wu D."/>
            <person name="Latifi A."/>
            <person name="Axen S.D."/>
            <person name="Fewer D.P."/>
            <person name="Talla E."/>
            <person name="Calteau A."/>
            <person name="Cai F."/>
            <person name="Tandeau de Marsac N."/>
            <person name="Rippka R."/>
            <person name="Herdman M."/>
            <person name="Sivonen K."/>
            <person name="Coursin T."/>
            <person name="Laurent T."/>
            <person name="Goodwin L."/>
            <person name="Nolan M."/>
            <person name="Davenport K.W."/>
            <person name="Han C.S."/>
            <person name="Rubin E.M."/>
            <person name="Eisen J.A."/>
            <person name="Woyke T."/>
            <person name="Gugger M."/>
            <person name="Kerfeld C.A."/>
        </authorList>
    </citation>
    <scope>NUCLEOTIDE SEQUENCE [LARGE SCALE GENOMIC DNA]</scope>
    <source>
        <strain evidence="2">ATCC 27147 / PCC 6307</strain>
    </source>
</reference>
<dbReference type="STRING" id="292564.Cyagr_0166"/>
<dbReference type="EMBL" id="CP003495">
    <property type="protein sequence ID" value="AFY27374.1"/>
    <property type="molecule type" value="Genomic_DNA"/>
</dbReference>
<sequence>MYFRSEITIRMPDGVFLPPFVLLHQDTEIFSAVMFLRAMGHQIAWHQNGNLYGLQLLVDPIPEHASGGHAAPVAGMNLPAGPLDPVSVPAPSAEDLEEVFSFLDSPACCPNGAHKP</sequence>
<gene>
    <name evidence="1" type="ordered locus">Cyagr_0166</name>
</gene>